<evidence type="ECO:0000313" key="1">
    <source>
        <dbReference type="EMBL" id="NYJ33357.1"/>
    </source>
</evidence>
<reference evidence="1 2" key="1">
    <citation type="submission" date="2020-07" db="EMBL/GenBank/DDBJ databases">
        <title>Sequencing the genomes of 1000 actinobacteria strains.</title>
        <authorList>
            <person name="Klenk H.-P."/>
        </authorList>
    </citation>
    <scope>NUCLEOTIDE SEQUENCE [LARGE SCALE GENOMIC DNA]</scope>
    <source>
        <strain evidence="1 2">DSM 44442</strain>
    </source>
</reference>
<proteinExistence type="predicted"/>
<name>A0A7Z0EJZ3_9ACTN</name>
<sequence length="93" mass="10672">MPRFRFRLHPTHAQLVVMLGHCAQARHTWNLAWEVNRTYRKGGARTAKPVRWAGMCAMLTQVRRTPTDDMSAEEADYFAWVSSGNADIQQQAL</sequence>
<dbReference type="EMBL" id="JACCFS010000001">
    <property type="protein sequence ID" value="NYJ33357.1"/>
    <property type="molecule type" value="Genomic_DNA"/>
</dbReference>
<protein>
    <recommendedName>
        <fullName evidence="3">Helix-turn-helix domain-containing protein</fullName>
    </recommendedName>
</protein>
<dbReference type="AlphaFoldDB" id="A0A7Z0EJZ3"/>
<organism evidence="1 2">
    <name type="scientific">Nocardiopsis aegyptia</name>
    <dbReference type="NCBI Taxonomy" id="220378"/>
    <lineage>
        <taxon>Bacteria</taxon>
        <taxon>Bacillati</taxon>
        <taxon>Actinomycetota</taxon>
        <taxon>Actinomycetes</taxon>
        <taxon>Streptosporangiales</taxon>
        <taxon>Nocardiopsidaceae</taxon>
        <taxon>Nocardiopsis</taxon>
    </lineage>
</organism>
<gene>
    <name evidence="1" type="ORF">HNR10_001238</name>
</gene>
<evidence type="ECO:0008006" key="3">
    <source>
        <dbReference type="Google" id="ProtNLM"/>
    </source>
</evidence>
<dbReference type="Proteomes" id="UP000572051">
    <property type="component" value="Unassembled WGS sequence"/>
</dbReference>
<keyword evidence="2" id="KW-1185">Reference proteome</keyword>
<accession>A0A7Z0EJZ3</accession>
<comment type="caution">
    <text evidence="1">The sequence shown here is derived from an EMBL/GenBank/DDBJ whole genome shotgun (WGS) entry which is preliminary data.</text>
</comment>
<evidence type="ECO:0000313" key="2">
    <source>
        <dbReference type="Proteomes" id="UP000572051"/>
    </source>
</evidence>
<dbReference type="RefSeq" id="WP_246406079.1">
    <property type="nucleotide sequence ID" value="NZ_JACCFS010000001.1"/>
</dbReference>